<dbReference type="Gene3D" id="3.40.50.300">
    <property type="entry name" value="P-loop containing nucleotide triphosphate hydrolases"/>
    <property type="match status" value="1"/>
</dbReference>
<evidence type="ECO:0000259" key="5">
    <source>
        <dbReference type="PROSITE" id="PS51194"/>
    </source>
</evidence>
<feature type="domain" description="Helicase C-terminal" evidence="5">
    <location>
        <begin position="1"/>
        <end position="84"/>
    </location>
</feature>
<dbReference type="AlphaFoldDB" id="A0A8S3H3J1"/>
<dbReference type="Proteomes" id="UP000681720">
    <property type="component" value="Unassembled WGS sequence"/>
</dbReference>
<feature type="non-terminal residue" evidence="6">
    <location>
        <position position="1"/>
    </location>
</feature>
<keyword evidence="2" id="KW-0378">Hydrolase</keyword>
<keyword evidence="3" id="KW-0067">ATP-binding</keyword>
<dbReference type="InterPro" id="IPR001650">
    <property type="entry name" value="Helicase_C-like"/>
</dbReference>
<dbReference type="GO" id="GO:0016787">
    <property type="term" value="F:hydrolase activity"/>
    <property type="evidence" value="ECO:0007669"/>
    <property type="project" value="UniProtKB-KW"/>
</dbReference>
<evidence type="ECO:0000313" key="6">
    <source>
        <dbReference type="EMBL" id="CAF5175835.1"/>
    </source>
</evidence>
<dbReference type="SUPFAM" id="SSF52540">
    <property type="entry name" value="P-loop containing nucleoside triphosphate hydrolases"/>
    <property type="match status" value="1"/>
</dbReference>
<dbReference type="GO" id="GO:0005730">
    <property type="term" value="C:nucleolus"/>
    <property type="evidence" value="ECO:0007669"/>
    <property type="project" value="TreeGrafter"/>
</dbReference>
<evidence type="ECO:0000256" key="2">
    <source>
        <dbReference type="ARBA" id="ARBA00022801"/>
    </source>
</evidence>
<dbReference type="PANTHER" id="PTHR18934">
    <property type="entry name" value="ATP-DEPENDENT RNA HELICASE"/>
    <property type="match status" value="1"/>
</dbReference>
<comment type="caution">
    <text evidence="6">The sequence shown here is derived from an EMBL/GenBank/DDBJ whole genome shotgun (WGS) entry which is preliminary data.</text>
</comment>
<dbReference type="EC" id="3.6.4.13" evidence="1"/>
<dbReference type="GO" id="GO:0003724">
    <property type="term" value="F:RNA helicase activity"/>
    <property type="evidence" value="ECO:0007669"/>
    <property type="project" value="UniProtKB-EC"/>
</dbReference>
<dbReference type="CDD" id="cd18791">
    <property type="entry name" value="SF2_C_RHA"/>
    <property type="match status" value="1"/>
</dbReference>
<dbReference type="PROSITE" id="PS51194">
    <property type="entry name" value="HELICASE_CTER"/>
    <property type="match status" value="1"/>
</dbReference>
<dbReference type="Pfam" id="PF00271">
    <property type="entry name" value="Helicase_C"/>
    <property type="match status" value="1"/>
</dbReference>
<accession>A0A8S3H3J1</accession>
<organism evidence="6 7">
    <name type="scientific">Rotaria magnacalcarata</name>
    <dbReference type="NCBI Taxonomy" id="392030"/>
    <lineage>
        <taxon>Eukaryota</taxon>
        <taxon>Metazoa</taxon>
        <taxon>Spiralia</taxon>
        <taxon>Gnathifera</taxon>
        <taxon>Rotifera</taxon>
        <taxon>Eurotatoria</taxon>
        <taxon>Bdelloidea</taxon>
        <taxon>Philodinida</taxon>
        <taxon>Philodinidae</taxon>
        <taxon>Rotaria</taxon>
    </lineage>
</organism>
<evidence type="ECO:0000256" key="3">
    <source>
        <dbReference type="ARBA" id="ARBA00022806"/>
    </source>
</evidence>
<protein>
    <recommendedName>
        <fullName evidence="1">RNA helicase</fullName>
        <ecNumber evidence="1">3.6.4.13</ecNumber>
    </recommendedName>
</protein>
<keyword evidence="3" id="KW-0547">Nucleotide-binding</keyword>
<name>A0A8S3H3J1_9BILA</name>
<proteinExistence type="predicted"/>
<dbReference type="EMBL" id="CAJOBJ010326392">
    <property type="protein sequence ID" value="CAF5175835.1"/>
    <property type="molecule type" value="Genomic_DNA"/>
</dbReference>
<reference evidence="6" key="1">
    <citation type="submission" date="2021-02" db="EMBL/GenBank/DDBJ databases">
        <authorList>
            <person name="Nowell W R."/>
        </authorList>
    </citation>
    <scope>NUCLEOTIDE SEQUENCE</scope>
</reference>
<keyword evidence="3" id="KW-0347">Helicase</keyword>
<evidence type="ECO:0000256" key="4">
    <source>
        <dbReference type="ARBA" id="ARBA00047984"/>
    </source>
</evidence>
<evidence type="ECO:0000313" key="7">
    <source>
        <dbReference type="Proteomes" id="UP000681720"/>
    </source>
</evidence>
<evidence type="ECO:0000256" key="1">
    <source>
        <dbReference type="ARBA" id="ARBA00012552"/>
    </source>
</evidence>
<sequence>IRKVIVSTNIGETSITIPGIRHVIDCGCVKIKTFNPQTGLELLQVQKISQAQAWQRTGRAGRECSGACYRMYTGTTLDKNEGFS</sequence>
<dbReference type="GO" id="GO:0003725">
    <property type="term" value="F:double-stranded RNA binding"/>
    <property type="evidence" value="ECO:0007669"/>
    <property type="project" value="TreeGrafter"/>
</dbReference>
<comment type="catalytic activity">
    <reaction evidence="4">
        <text>ATP + H2O = ADP + phosphate + H(+)</text>
        <dbReference type="Rhea" id="RHEA:13065"/>
        <dbReference type="ChEBI" id="CHEBI:15377"/>
        <dbReference type="ChEBI" id="CHEBI:15378"/>
        <dbReference type="ChEBI" id="CHEBI:30616"/>
        <dbReference type="ChEBI" id="CHEBI:43474"/>
        <dbReference type="ChEBI" id="CHEBI:456216"/>
        <dbReference type="EC" id="3.6.4.13"/>
    </reaction>
</comment>
<gene>
    <name evidence="6" type="ORF">GIL414_LOCUS67646</name>
</gene>
<dbReference type="PANTHER" id="PTHR18934:SF118">
    <property type="entry name" value="ATP-DEPENDENT RNA HELICASE DHX33"/>
    <property type="match status" value="1"/>
</dbReference>
<dbReference type="InterPro" id="IPR027417">
    <property type="entry name" value="P-loop_NTPase"/>
</dbReference>
<dbReference type="GO" id="GO:0045943">
    <property type="term" value="P:positive regulation of transcription by RNA polymerase I"/>
    <property type="evidence" value="ECO:0007669"/>
    <property type="project" value="TreeGrafter"/>
</dbReference>